<reference evidence="3" key="4">
    <citation type="submission" date="2016-08" db="EMBL/GenBank/DDBJ databases">
        <title>Sequencing, Assembly and Comparative Genomics of S. aureofaciens ATCC 10762.</title>
        <authorList>
            <person name="Gradnigo J.S."/>
            <person name="Johnson N."/>
            <person name="Somerville G.A."/>
        </authorList>
    </citation>
    <scope>NUCLEOTIDE SEQUENCE [LARGE SCALE GENOMIC DNA]</scope>
    <source>
        <strain evidence="3">ATCC 10762</strain>
    </source>
</reference>
<accession>A0A8H9I1B2</accession>
<keyword evidence="1" id="KW-0812">Transmembrane</keyword>
<dbReference type="AlphaFoldDB" id="A0A1E7NEC8"/>
<gene>
    <name evidence="2" type="ORF">GCM10010502_67750</name>
    <name evidence="3" type="ORF">HS99_0018145</name>
</gene>
<dbReference type="EMBL" id="BMUB01000031">
    <property type="protein sequence ID" value="GGV03565.1"/>
    <property type="molecule type" value="Genomic_DNA"/>
</dbReference>
<reference evidence="2" key="1">
    <citation type="journal article" date="2014" name="Int. J. Syst. Evol. Microbiol.">
        <title>Complete genome sequence of Corynebacterium casei LMG S-19264T (=DSM 44701T), isolated from a smear-ripened cheese.</title>
        <authorList>
            <consortium name="US DOE Joint Genome Institute (JGI-PGF)"/>
            <person name="Walter F."/>
            <person name="Albersmeier A."/>
            <person name="Kalinowski J."/>
            <person name="Ruckert C."/>
        </authorList>
    </citation>
    <scope>NUCLEOTIDE SEQUENCE</scope>
    <source>
        <strain evidence="2">JCM 4434</strain>
    </source>
</reference>
<dbReference type="EMBL" id="JPRF03000002">
    <property type="protein sequence ID" value="OEV39024.1"/>
    <property type="molecule type" value="Genomic_DNA"/>
</dbReference>
<evidence type="ECO:0000313" key="2">
    <source>
        <dbReference type="EMBL" id="GGV03565.1"/>
    </source>
</evidence>
<keyword evidence="1" id="KW-1133">Transmembrane helix</keyword>
<evidence type="ECO:0000313" key="4">
    <source>
        <dbReference type="Proteomes" id="UP000037395"/>
    </source>
</evidence>
<reference evidence="3 4" key="2">
    <citation type="submission" date="2014-07" db="EMBL/GenBank/DDBJ databases">
        <authorList>
            <person name="Zhang J.E."/>
            <person name="Yang H."/>
            <person name="Guo J."/>
            <person name="Deng Z."/>
            <person name="Luo H."/>
            <person name="Luo M."/>
            <person name="Zhao B."/>
        </authorList>
    </citation>
    <scope>NUCLEOTIDE SEQUENCE [LARGE SCALE GENOMIC DNA]</scope>
    <source>
        <strain evidence="3">ATCC 10762</strain>
        <strain evidence="4">ATCC 10762 / DSM 40127 / CCM 3239 / JCM 4008 / LMG 5968 / NBRC 12843 / NCIMB 8234 / A-377</strain>
    </source>
</reference>
<dbReference type="KEGG" id="kau:B6264_30415"/>
<comment type="caution">
    <text evidence="3">The sequence shown here is derived from an EMBL/GenBank/DDBJ whole genome shotgun (WGS) entry which is preliminary data.</text>
</comment>
<evidence type="ECO:0000256" key="1">
    <source>
        <dbReference type="SAM" id="Phobius"/>
    </source>
</evidence>
<evidence type="ECO:0008006" key="5">
    <source>
        <dbReference type="Google" id="ProtNLM"/>
    </source>
</evidence>
<keyword evidence="4" id="KW-1185">Reference proteome</keyword>
<accession>A0A1E7NEC8</accession>
<proteinExistence type="predicted"/>
<dbReference type="GeneID" id="97489676"/>
<organism evidence="3 4">
    <name type="scientific">Kitasatospora aureofaciens</name>
    <name type="common">Streptomyces aureofaciens</name>
    <dbReference type="NCBI Taxonomy" id="1894"/>
    <lineage>
        <taxon>Bacteria</taxon>
        <taxon>Bacillati</taxon>
        <taxon>Actinomycetota</taxon>
        <taxon>Actinomycetes</taxon>
        <taxon>Kitasatosporales</taxon>
        <taxon>Streptomycetaceae</taxon>
        <taxon>Kitasatospora</taxon>
    </lineage>
</organism>
<dbReference type="Proteomes" id="UP000610124">
    <property type="component" value="Unassembled WGS sequence"/>
</dbReference>
<feature type="transmembrane region" description="Helical" evidence="1">
    <location>
        <begin position="20"/>
        <end position="42"/>
    </location>
</feature>
<evidence type="ECO:0000313" key="3">
    <source>
        <dbReference type="EMBL" id="OEV39024.1"/>
    </source>
</evidence>
<dbReference type="Proteomes" id="UP000037395">
    <property type="component" value="Unassembled WGS sequence"/>
</dbReference>
<name>A0A1E7NEC8_KITAU</name>
<keyword evidence="1" id="KW-0472">Membrane</keyword>
<reference evidence="4" key="3">
    <citation type="submission" date="2016-08" db="EMBL/GenBank/DDBJ databases">
        <title>Sequencing, assembly and comparative genomics of S. aureofaciens ATCC 10762.</title>
        <authorList>
            <person name="Gradnigo J.S."/>
            <person name="Johnson N."/>
            <person name="Somerville G.A."/>
        </authorList>
    </citation>
    <scope>NUCLEOTIDE SEQUENCE [LARGE SCALE GENOMIC DNA]</scope>
    <source>
        <strain evidence="4">ATCC 10762 / DSM 40127 / CCM 3239 / JCM 4008 / LMG 5968 / NBRC 12843 / NCIMB 8234 / A-377</strain>
    </source>
</reference>
<protein>
    <recommendedName>
        <fullName evidence="5">Resolvase HTH domain-containing protein</fullName>
    </recommendedName>
</protein>
<reference evidence="2" key="5">
    <citation type="submission" date="2020-09" db="EMBL/GenBank/DDBJ databases">
        <authorList>
            <person name="Sun Q."/>
            <person name="Ohkuma M."/>
        </authorList>
    </citation>
    <scope>NUCLEOTIDE SEQUENCE</scope>
    <source>
        <strain evidence="2">JCM 4434</strain>
    </source>
</reference>
<dbReference type="RefSeq" id="WP_030557542.1">
    <property type="nucleotide sequence ID" value="NZ_BMUB01000031.1"/>
</dbReference>
<sequence length="89" mass="9806">MPTNPTATTTTVSLRARARAWQGIALGCIAVALQRTVAGAGIRQKYKAHRDRLIRAALRRDVPIHRLAEQLRLAPATIRAINRGERTAE</sequence>